<protein>
    <submittedName>
        <fullName evidence="1">Unannotated protein</fullName>
    </submittedName>
</protein>
<gene>
    <name evidence="1" type="ORF">UFOPK2162_00021</name>
</gene>
<reference evidence="1" key="1">
    <citation type="submission" date="2020-05" db="EMBL/GenBank/DDBJ databases">
        <authorList>
            <person name="Chiriac C."/>
            <person name="Salcher M."/>
            <person name="Ghai R."/>
            <person name="Kavagutti S V."/>
        </authorList>
    </citation>
    <scope>NUCLEOTIDE SEQUENCE</scope>
</reference>
<organism evidence="1">
    <name type="scientific">freshwater metagenome</name>
    <dbReference type="NCBI Taxonomy" id="449393"/>
    <lineage>
        <taxon>unclassified sequences</taxon>
        <taxon>metagenomes</taxon>
        <taxon>ecological metagenomes</taxon>
    </lineage>
</organism>
<accession>A0A6J6JGL8</accession>
<name>A0A6J6JGL8_9ZZZZ</name>
<proteinExistence type="predicted"/>
<sequence>MELAGSLALSTAQELKAMALSGLDNVDPCKVTITYADEPSDLPGLISLLEENSFELDIRQVSGDRSTYLSDAALDGAHAILSFVEDGSYPSGTVVTPVLNVASSSPLHTVIASDFDLPHSSTHAEILAALHMTFGMVPTNSETTGLNEPLFAANVPSLNDEDGADEICLIPANPILIPFLIDLVSHQSGLFLKDRESFDEGAVQAKQVLVIGITASECQSAFAGNSDGAFASLEEHHSLQQLAEVILSRR</sequence>
<dbReference type="EMBL" id="CAEZVZ010000001">
    <property type="protein sequence ID" value="CAB4635383.1"/>
    <property type="molecule type" value="Genomic_DNA"/>
</dbReference>
<evidence type="ECO:0000313" key="1">
    <source>
        <dbReference type="EMBL" id="CAB4635383.1"/>
    </source>
</evidence>
<dbReference type="AlphaFoldDB" id="A0A6J6JGL8"/>